<dbReference type="EMBL" id="CP143423">
    <property type="protein sequence ID" value="WVX49355.1"/>
    <property type="molecule type" value="Genomic_DNA"/>
</dbReference>
<evidence type="ECO:0000256" key="1">
    <source>
        <dbReference type="SAM" id="MobiDB-lite"/>
    </source>
</evidence>
<feature type="region of interest" description="Disordered" evidence="1">
    <location>
        <begin position="1"/>
        <end position="31"/>
    </location>
</feature>
<sequence>MALSQSPAKKTRADGMFKIAANPRRSVQHRPKVTKKLRYGAHKIEYSLNIHEKGA</sequence>
<proteinExistence type="predicted"/>
<organism evidence="2 3">
    <name type="scientific">Roseobacter fucihabitans</name>
    <dbReference type="NCBI Taxonomy" id="1537242"/>
    <lineage>
        <taxon>Bacteria</taxon>
        <taxon>Pseudomonadati</taxon>
        <taxon>Pseudomonadota</taxon>
        <taxon>Alphaproteobacteria</taxon>
        <taxon>Rhodobacterales</taxon>
        <taxon>Roseobacteraceae</taxon>
        <taxon>Roseobacter</taxon>
    </lineage>
</organism>
<name>A0ABZ2BTN9_9RHOB</name>
<gene>
    <name evidence="2" type="ORF">ROLI_024480</name>
</gene>
<dbReference type="RefSeq" id="WP_187429638.1">
    <property type="nucleotide sequence ID" value="NZ_CP143423.1"/>
</dbReference>
<reference evidence="3" key="2">
    <citation type="submission" date="2024-01" db="EMBL/GenBank/DDBJ databases">
        <title>Roseobacter fucihabitans sp. nov., isolated from the brown alga Fucus spiralis.</title>
        <authorList>
            <person name="Hahnke S."/>
            <person name="Berger M."/>
            <person name="Schlingloff A."/>
            <person name="Athale I."/>
            <person name="Neumann-Schaal M."/>
            <person name="Adenaya A."/>
            <person name="Poehlein A."/>
            <person name="Daniel R."/>
            <person name="Pertersen J."/>
            <person name="Brinkhoff T."/>
        </authorList>
    </citation>
    <scope>NUCLEOTIDE SEQUENCE [LARGE SCALE GENOMIC DNA]</scope>
    <source>
        <strain evidence="3">B14</strain>
    </source>
</reference>
<keyword evidence="3" id="KW-1185">Reference proteome</keyword>
<evidence type="ECO:0000313" key="3">
    <source>
        <dbReference type="Proteomes" id="UP001318682"/>
    </source>
</evidence>
<reference evidence="2 3" key="1">
    <citation type="submission" date="2015-07" db="EMBL/GenBank/DDBJ databases">
        <authorList>
            <person name="Voget S."/>
            <person name="Dogs M."/>
            <person name="Brinkhoff T.H."/>
            <person name="Daniel R."/>
        </authorList>
    </citation>
    <scope>NUCLEOTIDE SEQUENCE [LARGE SCALE GENOMIC DNA]</scope>
    <source>
        <strain evidence="2 3">B14</strain>
    </source>
</reference>
<evidence type="ECO:0000313" key="2">
    <source>
        <dbReference type="EMBL" id="WVX49355.1"/>
    </source>
</evidence>
<dbReference type="Proteomes" id="UP001318682">
    <property type="component" value="Chromosome"/>
</dbReference>
<accession>A0ABZ2BTN9</accession>
<protein>
    <submittedName>
        <fullName evidence="2">Uncharacterized protein</fullName>
    </submittedName>
</protein>